<dbReference type="SUPFAM" id="SSF52317">
    <property type="entry name" value="Class I glutamine amidotransferase-like"/>
    <property type="match status" value="1"/>
</dbReference>
<dbReference type="InterPro" id="IPR052158">
    <property type="entry name" value="INH-QAR"/>
</dbReference>
<sequence>MTIEILLFDGFDDLDAFGPFEVLSEAGLSTRFVTIQPLERVTSAHGARIVPDGILGDPDLVLVPGGGWNDRSGAGAHAEARDGRITTALAERHARGRRIGSVCTGAMLLAEAGILRGRPAITHHTAIEDLRSFGVEVREGERVVDDGDVITAAGVTSGIDLALYLIERELGSEAAKAGAREIEWDVIRAAA</sequence>
<feature type="domain" description="DJ-1/PfpI" evidence="1">
    <location>
        <begin position="2"/>
        <end position="167"/>
    </location>
</feature>
<keyword evidence="3" id="KW-1185">Reference proteome</keyword>
<dbReference type="InterPro" id="IPR002818">
    <property type="entry name" value="DJ-1/PfpI"/>
</dbReference>
<organism evidence="2 3">
    <name type="scientific">Solirubrobacter ginsenosidimutans</name>
    <dbReference type="NCBI Taxonomy" id="490573"/>
    <lineage>
        <taxon>Bacteria</taxon>
        <taxon>Bacillati</taxon>
        <taxon>Actinomycetota</taxon>
        <taxon>Thermoleophilia</taxon>
        <taxon>Solirubrobacterales</taxon>
        <taxon>Solirubrobacteraceae</taxon>
        <taxon>Solirubrobacter</taxon>
    </lineage>
</organism>
<proteinExistence type="predicted"/>
<dbReference type="PANTHER" id="PTHR43130:SF3">
    <property type="entry name" value="HTH-TYPE TRANSCRIPTIONAL REGULATOR RV1931C"/>
    <property type="match status" value="1"/>
</dbReference>
<dbReference type="AlphaFoldDB" id="A0A9X3N409"/>
<dbReference type="Gene3D" id="3.40.50.880">
    <property type="match status" value="1"/>
</dbReference>
<evidence type="ECO:0000259" key="1">
    <source>
        <dbReference type="Pfam" id="PF01965"/>
    </source>
</evidence>
<dbReference type="RefSeq" id="WP_270046124.1">
    <property type="nucleotide sequence ID" value="NZ_JAPDOD010000079.1"/>
</dbReference>
<accession>A0A9X3N409</accession>
<dbReference type="EMBL" id="JAPDOD010000079">
    <property type="protein sequence ID" value="MDA0166871.1"/>
    <property type="molecule type" value="Genomic_DNA"/>
</dbReference>
<dbReference type="Pfam" id="PF01965">
    <property type="entry name" value="DJ-1_PfpI"/>
    <property type="match status" value="1"/>
</dbReference>
<comment type="caution">
    <text evidence="2">The sequence shown here is derived from an EMBL/GenBank/DDBJ whole genome shotgun (WGS) entry which is preliminary data.</text>
</comment>
<dbReference type="CDD" id="cd03139">
    <property type="entry name" value="GATase1_PfpI_2"/>
    <property type="match status" value="1"/>
</dbReference>
<evidence type="ECO:0000313" key="2">
    <source>
        <dbReference type="EMBL" id="MDA0166871.1"/>
    </source>
</evidence>
<dbReference type="PANTHER" id="PTHR43130">
    <property type="entry name" value="ARAC-FAMILY TRANSCRIPTIONAL REGULATOR"/>
    <property type="match status" value="1"/>
</dbReference>
<gene>
    <name evidence="2" type="ORF">OM076_41805</name>
</gene>
<dbReference type="Proteomes" id="UP001149140">
    <property type="component" value="Unassembled WGS sequence"/>
</dbReference>
<evidence type="ECO:0000313" key="3">
    <source>
        <dbReference type="Proteomes" id="UP001149140"/>
    </source>
</evidence>
<protein>
    <submittedName>
        <fullName evidence="2">DJ-1/PfpI family protein</fullName>
    </submittedName>
</protein>
<dbReference type="InterPro" id="IPR029062">
    <property type="entry name" value="Class_I_gatase-like"/>
</dbReference>
<reference evidence="2" key="1">
    <citation type="submission" date="2022-10" db="EMBL/GenBank/DDBJ databases">
        <title>The WGS of Solirubrobacter ginsenosidimutans DSM 21036.</title>
        <authorList>
            <person name="Jiang Z."/>
        </authorList>
    </citation>
    <scope>NUCLEOTIDE SEQUENCE</scope>
    <source>
        <strain evidence="2">DSM 21036</strain>
    </source>
</reference>
<name>A0A9X3N409_9ACTN</name>